<feature type="compositionally biased region" description="Basic and acidic residues" evidence="1">
    <location>
        <begin position="42"/>
        <end position="92"/>
    </location>
</feature>
<dbReference type="OrthoDB" id="5853908at2759"/>
<keyword evidence="3" id="KW-1185">Reference proteome</keyword>
<dbReference type="Proteomes" id="UP000230233">
    <property type="component" value="Chromosome V"/>
</dbReference>
<evidence type="ECO:0000256" key="1">
    <source>
        <dbReference type="SAM" id="MobiDB-lite"/>
    </source>
</evidence>
<comment type="caution">
    <text evidence="2">The sequence shown here is derived from an EMBL/GenBank/DDBJ whole genome shotgun (WGS) entry which is preliminary data.</text>
</comment>
<gene>
    <name evidence="2" type="primary">Cnig_chr_V.g18455</name>
    <name evidence="2" type="ORF">B9Z55_018455</name>
</gene>
<proteinExistence type="predicted"/>
<dbReference type="EMBL" id="PDUG01000005">
    <property type="protein sequence ID" value="PIC25573.1"/>
    <property type="molecule type" value="Genomic_DNA"/>
</dbReference>
<protein>
    <submittedName>
        <fullName evidence="2">Uncharacterized protein</fullName>
    </submittedName>
</protein>
<feature type="compositionally biased region" description="Basic and acidic residues" evidence="1">
    <location>
        <begin position="1"/>
        <end position="33"/>
    </location>
</feature>
<evidence type="ECO:0000313" key="3">
    <source>
        <dbReference type="Proteomes" id="UP000230233"/>
    </source>
</evidence>
<dbReference type="AlphaFoldDB" id="A0A2G5TEF0"/>
<feature type="region of interest" description="Disordered" evidence="1">
    <location>
        <begin position="1"/>
        <end position="92"/>
    </location>
</feature>
<evidence type="ECO:0000313" key="2">
    <source>
        <dbReference type="EMBL" id="PIC25573.1"/>
    </source>
</evidence>
<sequence length="406" mass="46139">MGLKDDRADEARVMEEAERQRQEARRQEMEAQKELMTAKMQQKREQADREERRMEAEYKRQDENTKTLLDHQKKIQDDNRERADQLRKTQEQNLKDVIKEGDDALDKQRNFNVAEIKNRVTDHQNLVNRTKRETAEIEQKAEEKVTALKGKKEELQTKLNDDRKEYHEKTMEVQKQHALEMEKHHEETANLQLKREENEIAHEQTMAGITAFAQFTRNNVAIAAGEDVTEANFADSVSNTRDAALAVARGVTSMEGHALSLRTGKPAPAKLLNVIKAVNRSLVLSIETLQDAVGRIRDQRENKHPRTAECQGIALQIGQAVGAFSSSLSAFVGPLEYIGNDKIDDSPDLFKTVQEKNRELQNLVNSLPPITRSQHAIGVLVQSTQSIQLGGNYIQQTQTFGAILND</sequence>
<organism evidence="2 3">
    <name type="scientific">Caenorhabditis nigoni</name>
    <dbReference type="NCBI Taxonomy" id="1611254"/>
    <lineage>
        <taxon>Eukaryota</taxon>
        <taxon>Metazoa</taxon>
        <taxon>Ecdysozoa</taxon>
        <taxon>Nematoda</taxon>
        <taxon>Chromadorea</taxon>
        <taxon>Rhabditida</taxon>
        <taxon>Rhabditina</taxon>
        <taxon>Rhabditomorpha</taxon>
        <taxon>Rhabditoidea</taxon>
        <taxon>Rhabditidae</taxon>
        <taxon>Peloderinae</taxon>
        <taxon>Caenorhabditis</taxon>
    </lineage>
</organism>
<accession>A0A2G5TEF0</accession>
<reference evidence="3" key="1">
    <citation type="submission" date="2017-10" db="EMBL/GenBank/DDBJ databases">
        <title>Rapid genome shrinkage in a self-fertile nematode reveals novel sperm competition proteins.</title>
        <authorList>
            <person name="Yin D."/>
            <person name="Schwarz E.M."/>
            <person name="Thomas C.G."/>
            <person name="Felde R.L."/>
            <person name="Korf I.F."/>
            <person name="Cutter A.D."/>
            <person name="Schartner C.M."/>
            <person name="Ralston E.J."/>
            <person name="Meyer B.J."/>
            <person name="Haag E.S."/>
        </authorList>
    </citation>
    <scope>NUCLEOTIDE SEQUENCE [LARGE SCALE GENOMIC DNA]</scope>
    <source>
        <strain evidence="3">JU1422</strain>
    </source>
</reference>
<dbReference type="STRING" id="1611254.A0A2G5TEF0"/>
<name>A0A2G5TEF0_9PELO</name>